<sequence length="56" mass="6534">QYTLGEDGKRIYTLKKVLDGRTTKSAHPARFSPDDKYSRHRVTLKKRYGLLLTQQP</sequence>
<dbReference type="GO" id="GO:0031118">
    <property type="term" value="P:rRNA pseudouridine synthesis"/>
    <property type="evidence" value="ECO:0007669"/>
    <property type="project" value="TreeGrafter"/>
</dbReference>
<keyword evidence="5" id="KW-0698">rRNA processing</keyword>
<keyword evidence="6" id="KW-0539">Nucleus</keyword>
<reference evidence="11 12" key="1">
    <citation type="submission" date="2016-12" db="EMBL/GenBank/DDBJ databases">
        <title>The genomes of Aspergillus section Nigri reveals drivers in fungal speciation.</title>
        <authorList>
            <consortium name="DOE Joint Genome Institute"/>
            <person name="Vesth T.C."/>
            <person name="Nybo J."/>
            <person name="Theobald S."/>
            <person name="Brandl J."/>
            <person name="Frisvad J.C."/>
            <person name="Nielsen K.F."/>
            <person name="Lyhne E.K."/>
            <person name="Kogle M.E."/>
            <person name="Kuo A."/>
            <person name="Riley R."/>
            <person name="Clum A."/>
            <person name="Nolan M."/>
            <person name="Lipzen A."/>
            <person name="Salamov A."/>
            <person name="Henrissat B."/>
            <person name="Wiebenga A."/>
            <person name="De Vries R.P."/>
            <person name="Grigoriev I.V."/>
            <person name="Mortensen U.H."/>
            <person name="Andersen M.R."/>
            <person name="Baker S.E."/>
        </authorList>
    </citation>
    <scope>NUCLEOTIDE SEQUENCE [LARGE SCALE GENOMIC DNA]</scope>
    <source>
        <strain evidence="11 12">JOP 1030-1</strain>
    </source>
</reference>
<dbReference type="GO" id="GO:0070034">
    <property type="term" value="F:telomerase RNA binding"/>
    <property type="evidence" value="ECO:0007669"/>
    <property type="project" value="TreeGrafter"/>
</dbReference>
<keyword evidence="4" id="KW-0690">Ribosome biogenesis</keyword>
<dbReference type="Pfam" id="PF04135">
    <property type="entry name" value="Nop10p"/>
    <property type="match status" value="1"/>
</dbReference>
<evidence type="ECO:0000256" key="9">
    <source>
        <dbReference type="ARBA" id="ARBA00031779"/>
    </source>
</evidence>
<organism evidence="11 12">
    <name type="scientific">Aspergillus saccharolyticus JOP 1030-1</name>
    <dbReference type="NCBI Taxonomy" id="1450539"/>
    <lineage>
        <taxon>Eukaryota</taxon>
        <taxon>Fungi</taxon>
        <taxon>Dikarya</taxon>
        <taxon>Ascomycota</taxon>
        <taxon>Pezizomycotina</taxon>
        <taxon>Eurotiomycetes</taxon>
        <taxon>Eurotiomycetidae</taxon>
        <taxon>Eurotiales</taxon>
        <taxon>Aspergillaceae</taxon>
        <taxon>Aspergillus</taxon>
        <taxon>Aspergillus subgen. Circumdati</taxon>
    </lineage>
</organism>
<dbReference type="GeneID" id="37072557"/>
<evidence type="ECO:0000256" key="3">
    <source>
        <dbReference type="ARBA" id="ARBA00021838"/>
    </source>
</evidence>
<dbReference type="PANTHER" id="PTHR13305">
    <property type="entry name" value="RIBOSOME BIOGENESIS PROTEIN NOP10"/>
    <property type="match status" value="1"/>
</dbReference>
<name>A0A318Z8M2_9EURO</name>
<dbReference type="GO" id="GO:0031120">
    <property type="term" value="P:snRNA pseudouridine synthesis"/>
    <property type="evidence" value="ECO:0007669"/>
    <property type="project" value="TreeGrafter"/>
</dbReference>
<dbReference type="Gene3D" id="2.20.28.40">
    <property type="entry name" value="H/ACA ribonucleoprotein complex, subunit Nop10"/>
    <property type="match status" value="1"/>
</dbReference>
<evidence type="ECO:0000256" key="6">
    <source>
        <dbReference type="ARBA" id="ARBA00023242"/>
    </source>
</evidence>
<evidence type="ECO:0000256" key="5">
    <source>
        <dbReference type="ARBA" id="ARBA00022552"/>
    </source>
</evidence>
<proteinExistence type="inferred from homology"/>
<dbReference type="Proteomes" id="UP000248349">
    <property type="component" value="Unassembled WGS sequence"/>
</dbReference>
<comment type="subcellular location">
    <subcellularLocation>
        <location evidence="1">Nucleus</location>
        <location evidence="1">Nucleolus</location>
    </subcellularLocation>
</comment>
<dbReference type="FunFam" id="2.20.28.40:FF:000002">
    <property type="entry name" value="H/ACA ribonucleoprotein complex subunit 3"/>
    <property type="match status" value="1"/>
</dbReference>
<dbReference type="SUPFAM" id="SSF144210">
    <property type="entry name" value="Nop10-like SnoRNP"/>
    <property type="match status" value="1"/>
</dbReference>
<dbReference type="InterPro" id="IPR007264">
    <property type="entry name" value="H/ACA_rnp_Nop10"/>
</dbReference>
<dbReference type="InterPro" id="IPR036756">
    <property type="entry name" value="H/ACA_rnp_Nop10_sf"/>
</dbReference>
<dbReference type="GO" id="GO:1904874">
    <property type="term" value="P:positive regulation of telomerase RNA localization to Cajal body"/>
    <property type="evidence" value="ECO:0007669"/>
    <property type="project" value="TreeGrafter"/>
</dbReference>
<dbReference type="GO" id="GO:0030515">
    <property type="term" value="F:snoRNA binding"/>
    <property type="evidence" value="ECO:0007669"/>
    <property type="project" value="InterPro"/>
</dbReference>
<feature type="non-terminal residue" evidence="11">
    <location>
        <position position="56"/>
    </location>
</feature>
<keyword evidence="12" id="KW-1185">Reference proteome</keyword>
<dbReference type="PANTHER" id="PTHR13305:SF0">
    <property type="entry name" value="H_ACA RIBONUCLEOPROTEIN COMPLEX SUBUNIT 3"/>
    <property type="match status" value="1"/>
</dbReference>
<evidence type="ECO:0000256" key="4">
    <source>
        <dbReference type="ARBA" id="ARBA00022517"/>
    </source>
</evidence>
<dbReference type="STRING" id="1450539.A0A318Z8M2"/>
<accession>A0A318Z8M2</accession>
<protein>
    <recommendedName>
        <fullName evidence="3">H/ACA ribonucleoprotein complex subunit NOP10</fullName>
    </recommendedName>
    <alternativeName>
        <fullName evidence="8">Nucleolar protein 10</fullName>
    </alternativeName>
    <alternativeName>
        <fullName evidence="9">Nucleolar protein family A member 3</fullName>
    </alternativeName>
    <alternativeName>
        <fullName evidence="10">snoRNP protein NOP10</fullName>
    </alternativeName>
</protein>
<evidence type="ECO:0000256" key="1">
    <source>
        <dbReference type="ARBA" id="ARBA00004604"/>
    </source>
</evidence>
<evidence type="ECO:0000256" key="8">
    <source>
        <dbReference type="ARBA" id="ARBA00030185"/>
    </source>
</evidence>
<dbReference type="GO" id="GO:0031429">
    <property type="term" value="C:box H/ACA snoRNP complex"/>
    <property type="evidence" value="ECO:0007669"/>
    <property type="project" value="TreeGrafter"/>
</dbReference>
<dbReference type="RefSeq" id="XP_025428726.1">
    <property type="nucleotide sequence ID" value="XM_025571329.1"/>
</dbReference>
<evidence type="ECO:0000313" key="12">
    <source>
        <dbReference type="Proteomes" id="UP000248349"/>
    </source>
</evidence>
<dbReference type="EMBL" id="KZ821249">
    <property type="protein sequence ID" value="PYH42744.1"/>
    <property type="molecule type" value="Genomic_DNA"/>
</dbReference>
<gene>
    <name evidence="11" type="ORF">BP01DRAFT_263601</name>
</gene>
<comment type="similarity">
    <text evidence="2">Belongs to the NOP10 family.</text>
</comment>
<evidence type="ECO:0000256" key="10">
    <source>
        <dbReference type="ARBA" id="ARBA00032266"/>
    </source>
</evidence>
<evidence type="ECO:0000256" key="7">
    <source>
        <dbReference type="ARBA" id="ARBA00023274"/>
    </source>
</evidence>
<dbReference type="AlphaFoldDB" id="A0A318Z8M2"/>
<evidence type="ECO:0000313" key="11">
    <source>
        <dbReference type="EMBL" id="PYH42744.1"/>
    </source>
</evidence>
<feature type="non-terminal residue" evidence="11">
    <location>
        <position position="1"/>
    </location>
</feature>
<dbReference type="OrthoDB" id="13807at2759"/>
<evidence type="ECO:0000256" key="2">
    <source>
        <dbReference type="ARBA" id="ARBA00009462"/>
    </source>
</evidence>
<keyword evidence="7" id="KW-0687">Ribonucleoprotein</keyword>